<accession>B4W296</accession>
<organism evidence="1 2">
    <name type="scientific">Coleofasciculus chthonoplastes PCC 7420</name>
    <dbReference type="NCBI Taxonomy" id="118168"/>
    <lineage>
        <taxon>Bacteria</taxon>
        <taxon>Bacillati</taxon>
        <taxon>Cyanobacteriota</taxon>
        <taxon>Cyanophyceae</taxon>
        <taxon>Coleofasciculales</taxon>
        <taxon>Coleofasciculaceae</taxon>
        <taxon>Coleofasciculus</taxon>
    </lineage>
</organism>
<gene>
    <name evidence="1" type="ORF">MC7420_2366</name>
</gene>
<evidence type="ECO:0000313" key="1">
    <source>
        <dbReference type="EMBL" id="EDX71700.1"/>
    </source>
</evidence>
<protein>
    <submittedName>
        <fullName evidence="1">Uncharacterized protein</fullName>
    </submittedName>
</protein>
<keyword evidence="2" id="KW-1185">Reference proteome</keyword>
<dbReference type="HOGENOM" id="CLU_2933390_0_0_3"/>
<reference evidence="1 2" key="1">
    <citation type="submission" date="2008-07" db="EMBL/GenBank/DDBJ databases">
        <authorList>
            <person name="Tandeau de Marsac N."/>
            <person name="Ferriera S."/>
            <person name="Johnson J."/>
            <person name="Kravitz S."/>
            <person name="Beeson K."/>
            <person name="Sutton G."/>
            <person name="Rogers Y.-H."/>
            <person name="Friedman R."/>
            <person name="Frazier M."/>
            <person name="Venter J.C."/>
        </authorList>
    </citation>
    <scope>NUCLEOTIDE SEQUENCE [LARGE SCALE GENOMIC DNA]</scope>
    <source>
        <strain evidence="1 2">PCC 7420</strain>
    </source>
</reference>
<evidence type="ECO:0000313" key="2">
    <source>
        <dbReference type="Proteomes" id="UP000003835"/>
    </source>
</evidence>
<sequence length="60" mass="6792">MAFTTQVFLETGFLMRMTTISTFYPKKPGLLTVYELTLRRETVGAQRLAPNLIVKSLPPC</sequence>
<dbReference type="AlphaFoldDB" id="B4W296"/>
<proteinExistence type="predicted"/>
<name>B4W296_9CYAN</name>
<dbReference type="EMBL" id="DS989870">
    <property type="protein sequence ID" value="EDX71700.1"/>
    <property type="molecule type" value="Genomic_DNA"/>
</dbReference>
<dbReference type="Proteomes" id="UP000003835">
    <property type="component" value="Unassembled WGS sequence"/>
</dbReference>